<dbReference type="Gene3D" id="2.60.40.1180">
    <property type="entry name" value="Golgi alpha-mannosidase II"/>
    <property type="match status" value="1"/>
</dbReference>
<dbReference type="InterPro" id="IPR017853">
    <property type="entry name" value="GH"/>
</dbReference>
<dbReference type="SMART" id="SM00812">
    <property type="entry name" value="Alpha_L_fucos"/>
    <property type="match status" value="1"/>
</dbReference>
<keyword evidence="10" id="KW-1185">Reference proteome</keyword>
<dbReference type="InterPro" id="IPR031919">
    <property type="entry name" value="Fucosidase_C"/>
</dbReference>
<evidence type="ECO:0000256" key="4">
    <source>
        <dbReference type="ARBA" id="ARBA00022729"/>
    </source>
</evidence>
<dbReference type="PRINTS" id="PR00741">
    <property type="entry name" value="GLHYDRLASE29"/>
</dbReference>
<dbReference type="HOGENOM" id="CLU_002934_1_1_1"/>
<name>A7RKH4_NEMVE</name>
<evidence type="ECO:0000256" key="5">
    <source>
        <dbReference type="ARBA" id="ARBA00022801"/>
    </source>
</evidence>
<dbReference type="GO" id="GO:0004560">
    <property type="term" value="F:alpha-L-fucosidase activity"/>
    <property type="evidence" value="ECO:0000318"/>
    <property type="project" value="GO_Central"/>
</dbReference>
<evidence type="ECO:0000313" key="10">
    <source>
        <dbReference type="Proteomes" id="UP000001593"/>
    </source>
</evidence>
<dbReference type="InterPro" id="IPR013780">
    <property type="entry name" value="Glyco_hydro_b"/>
</dbReference>
<dbReference type="KEGG" id="nve:5520118"/>
<dbReference type="SUPFAM" id="SSF51445">
    <property type="entry name" value="(Trans)glycosidases"/>
    <property type="match status" value="1"/>
</dbReference>
<keyword evidence="6" id="KW-0326">Glycosidase</keyword>
<dbReference type="FunFam" id="2.60.40.1180:FF:000013">
    <property type="entry name" value="Alpha-L-fucosidase"/>
    <property type="match status" value="1"/>
</dbReference>
<dbReference type="GO" id="GO:0006004">
    <property type="term" value="P:fucose metabolic process"/>
    <property type="evidence" value="ECO:0000318"/>
    <property type="project" value="GO_Central"/>
</dbReference>
<dbReference type="PhylomeDB" id="A7RKH4"/>
<feature type="domain" description="Alpha-L-fucosidase C-terminal" evidence="8">
    <location>
        <begin position="347"/>
        <end position="435"/>
    </location>
</feature>
<dbReference type="GO" id="GO:0005764">
    <property type="term" value="C:lysosome"/>
    <property type="evidence" value="ECO:0000318"/>
    <property type="project" value="GO_Central"/>
</dbReference>
<feature type="non-terminal residue" evidence="9">
    <location>
        <position position="438"/>
    </location>
</feature>
<evidence type="ECO:0000256" key="6">
    <source>
        <dbReference type="ARBA" id="ARBA00023295"/>
    </source>
</evidence>
<comment type="function">
    <text evidence="1">Alpha-L-fucosidase is responsible for hydrolyzing the alpha-1,6-linked fucose joined to the reducing-end N-acetylglucosamine of the carbohydrate moieties of glycoproteins.</text>
</comment>
<dbReference type="InterPro" id="IPR016286">
    <property type="entry name" value="FUC_metazoa-typ"/>
</dbReference>
<dbReference type="eggNOG" id="KOG3340">
    <property type="taxonomic scope" value="Eukaryota"/>
</dbReference>
<evidence type="ECO:0000256" key="3">
    <source>
        <dbReference type="ARBA" id="ARBA00012662"/>
    </source>
</evidence>
<dbReference type="OrthoDB" id="6039950at2759"/>
<evidence type="ECO:0000256" key="1">
    <source>
        <dbReference type="ARBA" id="ARBA00004071"/>
    </source>
</evidence>
<dbReference type="EC" id="3.2.1.51" evidence="3"/>
<reference evidence="9 10" key="1">
    <citation type="journal article" date="2007" name="Science">
        <title>Sea anemone genome reveals ancestral eumetazoan gene repertoire and genomic organization.</title>
        <authorList>
            <person name="Putnam N.H."/>
            <person name="Srivastava M."/>
            <person name="Hellsten U."/>
            <person name="Dirks B."/>
            <person name="Chapman J."/>
            <person name="Salamov A."/>
            <person name="Terry A."/>
            <person name="Shapiro H."/>
            <person name="Lindquist E."/>
            <person name="Kapitonov V.V."/>
            <person name="Jurka J."/>
            <person name="Genikhovich G."/>
            <person name="Grigoriev I.V."/>
            <person name="Lucas S.M."/>
            <person name="Steele R.E."/>
            <person name="Finnerty J.R."/>
            <person name="Technau U."/>
            <person name="Martindale M.Q."/>
            <person name="Rokhsar D.S."/>
        </authorList>
    </citation>
    <scope>NUCLEOTIDE SEQUENCE [LARGE SCALE GENOMIC DNA]</scope>
    <source>
        <strain evidence="10">CH2 X CH6</strain>
    </source>
</reference>
<dbReference type="PANTHER" id="PTHR10030:SF37">
    <property type="entry name" value="ALPHA-L-FUCOSIDASE-RELATED"/>
    <property type="match status" value="1"/>
</dbReference>
<keyword evidence="5" id="KW-0378">Hydrolase</keyword>
<dbReference type="AlphaFoldDB" id="A7RKH4"/>
<dbReference type="Pfam" id="PF01120">
    <property type="entry name" value="Alpha_L_fucos"/>
    <property type="match status" value="1"/>
</dbReference>
<feature type="domain" description="Glycoside hydrolase family 29 N-terminal" evidence="7">
    <location>
        <begin position="3"/>
        <end position="336"/>
    </location>
</feature>
<proteinExistence type="inferred from homology"/>
<dbReference type="Gene3D" id="3.20.20.80">
    <property type="entry name" value="Glycosidases"/>
    <property type="match status" value="1"/>
</dbReference>
<evidence type="ECO:0000256" key="2">
    <source>
        <dbReference type="ARBA" id="ARBA00007951"/>
    </source>
</evidence>
<organism evidence="9 10">
    <name type="scientific">Nematostella vectensis</name>
    <name type="common">Starlet sea anemone</name>
    <dbReference type="NCBI Taxonomy" id="45351"/>
    <lineage>
        <taxon>Eukaryota</taxon>
        <taxon>Metazoa</taxon>
        <taxon>Cnidaria</taxon>
        <taxon>Anthozoa</taxon>
        <taxon>Hexacorallia</taxon>
        <taxon>Actiniaria</taxon>
        <taxon>Edwardsiidae</taxon>
        <taxon>Nematostella</taxon>
    </lineage>
</organism>
<dbReference type="Proteomes" id="UP000001593">
    <property type="component" value="Unassembled WGS sequence"/>
</dbReference>
<dbReference type="FunFam" id="3.20.20.80:FF:000201">
    <property type="entry name" value="Alpha-L-fucosidase"/>
    <property type="match status" value="1"/>
</dbReference>
<evidence type="ECO:0000313" key="9">
    <source>
        <dbReference type="EMBL" id="EDO47983.1"/>
    </source>
</evidence>
<protein>
    <recommendedName>
        <fullName evidence="3">alpha-L-fucosidase</fullName>
        <ecNumber evidence="3">3.2.1.51</ecNumber>
    </recommendedName>
</protein>
<dbReference type="Pfam" id="PF16757">
    <property type="entry name" value="Fucosidase_C"/>
    <property type="match status" value="1"/>
</dbReference>
<comment type="similarity">
    <text evidence="2">Belongs to the glycosyl hydrolase 29 family.</text>
</comment>
<dbReference type="OMA" id="FEDSTTM"/>
<dbReference type="InParanoid" id="A7RKH4"/>
<gene>
    <name evidence="9" type="ORF">NEMVEDRAFT_v1g84915</name>
</gene>
<dbReference type="GO" id="GO:0016139">
    <property type="term" value="P:glycoside catabolic process"/>
    <property type="evidence" value="ECO:0000318"/>
    <property type="project" value="GO_Central"/>
</dbReference>
<evidence type="ECO:0000259" key="8">
    <source>
        <dbReference type="Pfam" id="PF16757"/>
    </source>
</evidence>
<dbReference type="PANTHER" id="PTHR10030">
    <property type="entry name" value="ALPHA-L-FUCOSIDASE"/>
    <property type="match status" value="1"/>
</dbReference>
<keyword evidence="4" id="KW-0732">Signal</keyword>
<accession>A7RKH4</accession>
<dbReference type="STRING" id="45351.A7RKH4"/>
<sequence length="438" mass="51104">LPSTHYNPTWNSLDKRPIPAWYDKAKFGIFMHWGVFSVPSFGSEWFWKFWHDKDKPYVDFVNNNYPPRWSYADFAPQLTAEFFDANEWADLLSKSGAKYFVFTSKHHEGWTNWPSKQAWNWNSVENGPHRDIVGELAKAVRNKTNVSFGLYFSLFEFYHPYYLEDLKNNYTTHKYVDEVMLPQMYDLINTYEPSYLWTDGDWVAPNEYFRSREFLAWLYNDSPVKDYVVVNDRWGANTRNHHAGVYTGSDKYNPGVLQKHKFEDATTVDKRSWGYRREMKLSDVQTIDELLELMVTVVSCGGNFLLNIGPTKEGTIPTIFEERLLQIGAWLHVNGEAIYDTVPWRVQNDTANVPLWYTRNPDTNVVYAIALEWPTDPYLKLASPITTDATIVTLLGNQGEFVWESESYQPGVIINLPYIPASALPCQWAWVFKLESVM</sequence>
<dbReference type="InterPro" id="IPR057739">
    <property type="entry name" value="Glyco_hydro_29_N"/>
</dbReference>
<dbReference type="InterPro" id="IPR000933">
    <property type="entry name" value="Glyco_hydro_29"/>
</dbReference>
<dbReference type="EMBL" id="DS469516">
    <property type="protein sequence ID" value="EDO47983.1"/>
    <property type="molecule type" value="Genomic_DNA"/>
</dbReference>
<dbReference type="PIRSF" id="PIRSF001092">
    <property type="entry name" value="Alpha-L-fucosidase"/>
    <property type="match status" value="1"/>
</dbReference>
<evidence type="ECO:0000259" key="7">
    <source>
        <dbReference type="Pfam" id="PF01120"/>
    </source>
</evidence>